<dbReference type="Gene3D" id="3.90.226.10">
    <property type="entry name" value="2-enoyl-CoA Hydratase, Chain A, domain 1"/>
    <property type="match status" value="1"/>
</dbReference>
<dbReference type="InterPro" id="IPR029045">
    <property type="entry name" value="ClpP/crotonase-like_dom_sf"/>
</dbReference>
<dbReference type="GO" id="GO:0006508">
    <property type="term" value="P:proteolysis"/>
    <property type="evidence" value="ECO:0007669"/>
    <property type="project" value="InterPro"/>
</dbReference>
<dbReference type="RefSeq" id="WP_232527414.1">
    <property type="nucleotide sequence ID" value="NZ_ATMK01000007.1"/>
</dbReference>
<dbReference type="GO" id="GO:0008236">
    <property type="term" value="F:serine-type peptidase activity"/>
    <property type="evidence" value="ECO:0007669"/>
    <property type="project" value="InterPro"/>
</dbReference>
<sequence length="377" mass="43585">MIKIFLKYNPSEQQYIKIMNLRLFLVSFALCCTSTSFAIHPDSINHNLEDYQYLIRFTEANLATYPYIHKMYGKEYAKLKKSIKRHLLKGQDIETATCDYVFWFFSQFDTHFIVDRHRFWQEYDRRVHPKYNEKMEYAPQPLACMLDADTYLVRIPSCSGQNPTYAWVDSVAQTYKRTNCPYLILDIRGNSGGNDAIWEPFLEILADHQPKKPWRVLFRNTPMNRKVLIKQGDTNIVEKARQSKAQFVPLSEENNNEDMPFIASNLKKAAILVDSRTASSGETLARFVKDYCHRGKIYGQDNTSGANLSGNIAPFQLPHSGITCYYPVCVDEDFALVCKTKEIGIKPDIKIPISLPVSLKDNIDTWVVWVAKKLKSN</sequence>
<gene>
    <name evidence="3" type="ORF">M573_107096</name>
</gene>
<feature type="domain" description="Tail specific protease" evidence="2">
    <location>
        <begin position="152"/>
        <end position="351"/>
    </location>
</feature>
<evidence type="ECO:0000313" key="4">
    <source>
        <dbReference type="Proteomes" id="UP000032541"/>
    </source>
</evidence>
<name>A0AAP0YXT3_PREIN</name>
<protein>
    <submittedName>
        <fullName evidence="3">Peptidase S41</fullName>
    </submittedName>
</protein>
<keyword evidence="1" id="KW-0732">Signal</keyword>
<feature type="chain" id="PRO_5042983043" evidence="1">
    <location>
        <begin position="39"/>
        <end position="377"/>
    </location>
</feature>
<evidence type="ECO:0000313" key="3">
    <source>
        <dbReference type="EMBL" id="KJJ87406.1"/>
    </source>
</evidence>
<dbReference type="Proteomes" id="UP000032541">
    <property type="component" value="Unassembled WGS sequence"/>
</dbReference>
<evidence type="ECO:0000256" key="1">
    <source>
        <dbReference type="SAM" id="SignalP"/>
    </source>
</evidence>
<comment type="caution">
    <text evidence="3">The sequence shown here is derived from an EMBL/GenBank/DDBJ whole genome shotgun (WGS) entry which is preliminary data.</text>
</comment>
<accession>A0AAP0YXT3</accession>
<dbReference type="EMBL" id="ATMK01000007">
    <property type="protein sequence ID" value="KJJ87406.1"/>
    <property type="molecule type" value="Genomic_DNA"/>
</dbReference>
<dbReference type="SUPFAM" id="SSF52096">
    <property type="entry name" value="ClpP/crotonase"/>
    <property type="match status" value="1"/>
</dbReference>
<dbReference type="Pfam" id="PF03572">
    <property type="entry name" value="Peptidase_S41"/>
    <property type="match status" value="1"/>
</dbReference>
<dbReference type="AlphaFoldDB" id="A0AAP0YXT3"/>
<organism evidence="3 4">
    <name type="scientific">Prevotella intermedia ZT</name>
    <dbReference type="NCBI Taxonomy" id="1347790"/>
    <lineage>
        <taxon>Bacteria</taxon>
        <taxon>Pseudomonadati</taxon>
        <taxon>Bacteroidota</taxon>
        <taxon>Bacteroidia</taxon>
        <taxon>Bacteroidales</taxon>
        <taxon>Prevotellaceae</taxon>
        <taxon>Prevotella</taxon>
    </lineage>
</organism>
<dbReference type="InterPro" id="IPR005151">
    <property type="entry name" value="Tail-specific_protease"/>
</dbReference>
<feature type="signal peptide" evidence="1">
    <location>
        <begin position="1"/>
        <end position="38"/>
    </location>
</feature>
<reference evidence="3 4" key="1">
    <citation type="journal article" date="2015" name="BMC Genomics">
        <title>Comparative genome analysis of Prevotella intermedia strain isolated from infected root canal reveals features related to pathogenicity and adaptation.</title>
        <authorList>
            <person name="Ruan Y."/>
            <person name="Shen L."/>
            <person name="Zou Y."/>
            <person name="Qi Z."/>
            <person name="Yin J."/>
            <person name="Jiang J."/>
            <person name="Guo L."/>
            <person name="He L."/>
            <person name="Chen Z."/>
            <person name="Tang Z."/>
            <person name="Qin S."/>
        </authorList>
    </citation>
    <scope>NUCLEOTIDE SEQUENCE [LARGE SCALE GENOMIC DNA]</scope>
    <source>
        <strain evidence="3 4">ZT</strain>
    </source>
</reference>
<evidence type="ECO:0000259" key="2">
    <source>
        <dbReference type="Pfam" id="PF03572"/>
    </source>
</evidence>
<proteinExistence type="predicted"/>